<sequence length="387" mass="44475">MSPPLMRIPAELRFMIYAYLFDAGETDIHGHDGYYPQSGGKPKTNRAKEKVISIRNGWKDIPSRLGPKAAVMRSRRAPSACKLLPQDGKRSRYHVMGGSFTRRYFETTYFLVNEGAYFCTDLMYVNRKIYAEMSHLVYADYIFDFGADVEAVKPFLSDLTVGTRALVKRISLYKRGPWLLHGSDRSEWRAMCTYLCDYASVEHLRLIIQAGLLPATRKDDWENSWSVANAPRQLSSQDVALLVGIRHSVLEWVEDLFPMKTLRDVEVLPDFCTMPLPETSEMVVYMALSRSVETGLRDFLRGRFGLSRLRLHMEELVQDLVYAKSTQIKGSTSNICYELVIDRYGSRENKSEKQKLKLLENCFNPERIVRTVTLFFITNNIVIDLIG</sequence>
<name>A0A553I0G3_9PEZI</name>
<accession>A0A553I0G3</accession>
<reference evidence="2" key="1">
    <citation type="submission" date="2019-06" db="EMBL/GenBank/DDBJ databases">
        <title>Draft genome sequence of the griseofulvin-producing fungus Xylaria cubensis strain G536.</title>
        <authorList>
            <person name="Mead M.E."/>
            <person name="Raja H.A."/>
            <person name="Steenwyk J.L."/>
            <person name="Knowles S.L."/>
            <person name="Oberlies N.H."/>
            <person name="Rokas A."/>
        </authorList>
    </citation>
    <scope>NUCLEOTIDE SEQUENCE [LARGE SCALE GENOMIC DNA]</scope>
    <source>
        <strain evidence="2">G536</strain>
    </source>
</reference>
<gene>
    <name evidence="1" type="ORF">FHL15_005370</name>
</gene>
<dbReference type="OrthoDB" id="5420711at2759"/>
<protein>
    <submittedName>
        <fullName evidence="1">Uncharacterized protein</fullName>
    </submittedName>
</protein>
<proteinExistence type="predicted"/>
<keyword evidence="2" id="KW-1185">Reference proteome</keyword>
<dbReference type="PANTHER" id="PTHR38790">
    <property type="entry name" value="2EXR DOMAIN-CONTAINING PROTEIN-RELATED"/>
    <property type="match status" value="1"/>
</dbReference>
<dbReference type="EMBL" id="VFLP01000027">
    <property type="protein sequence ID" value="TRX93694.1"/>
    <property type="molecule type" value="Genomic_DNA"/>
</dbReference>
<comment type="caution">
    <text evidence="1">The sequence shown here is derived from an EMBL/GenBank/DDBJ whole genome shotgun (WGS) entry which is preliminary data.</text>
</comment>
<organism evidence="1 2">
    <name type="scientific">Xylaria flabelliformis</name>
    <dbReference type="NCBI Taxonomy" id="2512241"/>
    <lineage>
        <taxon>Eukaryota</taxon>
        <taxon>Fungi</taxon>
        <taxon>Dikarya</taxon>
        <taxon>Ascomycota</taxon>
        <taxon>Pezizomycotina</taxon>
        <taxon>Sordariomycetes</taxon>
        <taxon>Xylariomycetidae</taxon>
        <taxon>Xylariales</taxon>
        <taxon>Xylariaceae</taxon>
        <taxon>Xylaria</taxon>
    </lineage>
</organism>
<evidence type="ECO:0000313" key="1">
    <source>
        <dbReference type="EMBL" id="TRX93694.1"/>
    </source>
</evidence>
<dbReference type="Proteomes" id="UP000319160">
    <property type="component" value="Unassembled WGS sequence"/>
</dbReference>
<evidence type="ECO:0000313" key="2">
    <source>
        <dbReference type="Proteomes" id="UP000319160"/>
    </source>
</evidence>
<dbReference type="PANTHER" id="PTHR38790:SF4">
    <property type="entry name" value="2EXR DOMAIN-CONTAINING PROTEIN"/>
    <property type="match status" value="1"/>
</dbReference>
<dbReference type="AlphaFoldDB" id="A0A553I0G3"/>